<name>A0A0A9E497_ARUDO</name>
<organism evidence="1">
    <name type="scientific">Arundo donax</name>
    <name type="common">Giant reed</name>
    <name type="synonym">Donax arundinaceus</name>
    <dbReference type="NCBI Taxonomy" id="35708"/>
    <lineage>
        <taxon>Eukaryota</taxon>
        <taxon>Viridiplantae</taxon>
        <taxon>Streptophyta</taxon>
        <taxon>Embryophyta</taxon>
        <taxon>Tracheophyta</taxon>
        <taxon>Spermatophyta</taxon>
        <taxon>Magnoliopsida</taxon>
        <taxon>Liliopsida</taxon>
        <taxon>Poales</taxon>
        <taxon>Poaceae</taxon>
        <taxon>PACMAD clade</taxon>
        <taxon>Arundinoideae</taxon>
        <taxon>Arundineae</taxon>
        <taxon>Arundo</taxon>
    </lineage>
</organism>
<sequence length="73" mass="8306">MPFSTNTQAVLIEVINVSFTATSNQTLPHLTANISSITAYANTNRTNRAMLIILHKRVIWMRSFRIIKEFSIP</sequence>
<dbReference type="AlphaFoldDB" id="A0A0A9E497"/>
<evidence type="ECO:0000313" key="1">
    <source>
        <dbReference type="EMBL" id="JAD93858.1"/>
    </source>
</evidence>
<reference evidence="1" key="2">
    <citation type="journal article" date="2015" name="Data Brief">
        <title>Shoot transcriptome of the giant reed, Arundo donax.</title>
        <authorList>
            <person name="Barrero R.A."/>
            <person name="Guerrero F.D."/>
            <person name="Moolhuijzen P."/>
            <person name="Goolsby J.A."/>
            <person name="Tidwell J."/>
            <person name="Bellgard S.E."/>
            <person name="Bellgard M.I."/>
        </authorList>
    </citation>
    <scope>NUCLEOTIDE SEQUENCE</scope>
    <source>
        <tissue evidence="1">Shoot tissue taken approximately 20 cm above the soil surface</tissue>
    </source>
</reference>
<reference evidence="1" key="1">
    <citation type="submission" date="2014-09" db="EMBL/GenBank/DDBJ databases">
        <authorList>
            <person name="Magalhaes I.L.F."/>
            <person name="Oliveira U."/>
            <person name="Santos F.R."/>
            <person name="Vidigal T.H.D.A."/>
            <person name="Brescovit A.D."/>
            <person name="Santos A.J."/>
        </authorList>
    </citation>
    <scope>NUCLEOTIDE SEQUENCE</scope>
    <source>
        <tissue evidence="1">Shoot tissue taken approximately 20 cm above the soil surface</tissue>
    </source>
</reference>
<dbReference type="EMBL" id="GBRH01204037">
    <property type="protein sequence ID" value="JAD93858.1"/>
    <property type="molecule type" value="Transcribed_RNA"/>
</dbReference>
<accession>A0A0A9E497</accession>
<protein>
    <submittedName>
        <fullName evidence="1">Uncharacterized protein</fullName>
    </submittedName>
</protein>
<proteinExistence type="predicted"/>